<evidence type="ECO:0000313" key="2">
    <source>
        <dbReference type="Proteomes" id="UP000790377"/>
    </source>
</evidence>
<evidence type="ECO:0000313" key="1">
    <source>
        <dbReference type="EMBL" id="KAH7914527.1"/>
    </source>
</evidence>
<keyword evidence="2" id="KW-1185">Reference proteome</keyword>
<name>A0ACB8AMN3_9AGAM</name>
<comment type="caution">
    <text evidence="1">The sequence shown here is derived from an EMBL/GenBank/DDBJ whole genome shotgun (WGS) entry which is preliminary data.</text>
</comment>
<dbReference type="Proteomes" id="UP000790377">
    <property type="component" value="Unassembled WGS sequence"/>
</dbReference>
<gene>
    <name evidence="1" type="ORF">BJ138DRAFT_1123419</name>
</gene>
<dbReference type="EMBL" id="MU267612">
    <property type="protein sequence ID" value="KAH7914527.1"/>
    <property type="molecule type" value="Genomic_DNA"/>
</dbReference>
<reference evidence="1" key="1">
    <citation type="journal article" date="2021" name="New Phytol.">
        <title>Evolutionary innovations through gain and loss of genes in the ectomycorrhizal Boletales.</title>
        <authorList>
            <person name="Wu G."/>
            <person name="Miyauchi S."/>
            <person name="Morin E."/>
            <person name="Kuo A."/>
            <person name="Drula E."/>
            <person name="Varga T."/>
            <person name="Kohler A."/>
            <person name="Feng B."/>
            <person name="Cao Y."/>
            <person name="Lipzen A."/>
            <person name="Daum C."/>
            <person name="Hundley H."/>
            <person name="Pangilinan J."/>
            <person name="Johnson J."/>
            <person name="Barry K."/>
            <person name="LaButti K."/>
            <person name="Ng V."/>
            <person name="Ahrendt S."/>
            <person name="Min B."/>
            <person name="Choi I.G."/>
            <person name="Park H."/>
            <person name="Plett J.M."/>
            <person name="Magnuson J."/>
            <person name="Spatafora J.W."/>
            <person name="Nagy L.G."/>
            <person name="Henrissat B."/>
            <person name="Grigoriev I.V."/>
            <person name="Yang Z.L."/>
            <person name="Xu J."/>
            <person name="Martin F.M."/>
        </authorList>
    </citation>
    <scope>NUCLEOTIDE SEQUENCE</scope>
    <source>
        <strain evidence="1">ATCC 28755</strain>
    </source>
</reference>
<proteinExistence type="predicted"/>
<sequence length="1605" mass="182330">MAKLEAQVNGIHDEQNETRIEVNQRALVDKILARYPEEFTVFRELLQNADDARANSVEIHFRTEGSTNGATGANGKASELPDLINTPVHTWMVRNDGDPFEEGGWARLTKIADGNPDEGKIGAFGVGFYSVFSVTDEPIVTSGDGRKTIFYIGDQVQFPLNIHATYLTSDQLWVRHQTNPRRNDKWTTIDMKLRKPAPCPKPFDLTRFLVSSMTFMANLRVATIYLDDRELSSVKKTRGEPDSLDIPSHFTRKSQRENMNITGVEVTKQEIQAEFMRWIYSAGSSNKPTASRALPDSDTLNLTKTTSFWEPDKPEPHSKKARASTLPQPPLPSTEGNISYRAEYFVYSAIVAVEPCKEMEEGLRSATLKDPPKSLKYDMVHFSKEEYDKRAEEEKHNSSTGSIFRGPQGLCPELHGDHPARIFIGHSTSQTTGIGGHMASRFIPTVERGAVDLANGEVAKWNEELLYIGGFIARLVYENEMEKIQADWPSNDGVPQRLGPDDPHYKQALYAMKCFTFHNSTPDVKVGRILQANFFDCSAGDDFPILSTRGIRYTKNIRMPADDFAPFMRDMPILPPELVVGGSNLNKISMIPDLPGYCEVPQFKFRDVLNEVEARVFRAEEMAACIRWWVTTFTKRFEGDPDRHIKAREKFMKFSRTAMPKSSSGKELRLEDIELFVDPDGQGTFITPDDPLPPNTIPLFFTNRINPDMIKTSLGWKEMTAVDWIRYLTTDELPFEHNMHTNHQWAEHVLVALTSARGKRIWSSLPDEDRVAIKELMEVVPCIPTNKGLQLPKDSYFPTADVFKDLPTVTLPPFNEDYGKMLEELGVQRFLELPKLLQRASETAGWTNYDMIRYLVTVEDLDKDQVQDAAIFFSAADQPHKIDELYEPQLTFRTLQLPVLTWPDRSFAAAENKLLTELKLRRHPPLDVVINLASHSDGHIREAALTYFLANHDEHYEEYEPGQFSNIAFIPALTNGGEACVGTPEQVFLDDHWTIMGFYKLDTGKIDRKKAMRLKIQKRPSASNVISLLEKTPPPDDATARLWFEFLATYGGFASDDLQKLKGIAIVPVQKIDATNPELSTISLIPPDQCFLSNPEKPQEHFYARLFTFVDFGTHANEFLKICGTKPHPSCVDIAHALLQDPQKFLDAADEKEYRKELYQIALQQKMLPSDVEENMMEAPLFLGYRDCAPDATEGEVPFPQIRKEFLLKRANEIVIADDMESYGLFADRVFVAPQEDRLEEFYAGMGSKPLSAFVTQTVKPFEPCHQPTRAEEYRELILKRMRLFLHGNNSSLKPDHPFAGLEAGSKFVVMTCEKLEITKTLDIKGDKCSKPVHVPVGIMQADDGTTQLWLIEGTKPDWYDVAAALCRVVLEKPKAHDSLLLMTMLDTDIEILKKRGYDVDRIEAEHAKAVAAELAEKEKAQENISEEREHHQRNLYLLFFLRPWFTMPARRVRRRPVRLDTLDTSVDEAMGMCSGEGKTSSVLRNQEHQNSGKKKRDVEYCTQRKMTNIKESPCSPVKGIKIYEAEKLQSPLPAAALDVFARIINRLATRVFQLELEAFHIFWAPSDKSLMGFNRNHGAIYLNLAHYEATQYKTGNHHEAFIAW</sequence>
<accession>A0ACB8AMN3</accession>
<protein>
    <submittedName>
        <fullName evidence="1">Uncharacterized protein</fullName>
    </submittedName>
</protein>
<organism evidence="1 2">
    <name type="scientific">Hygrophoropsis aurantiaca</name>
    <dbReference type="NCBI Taxonomy" id="72124"/>
    <lineage>
        <taxon>Eukaryota</taxon>
        <taxon>Fungi</taxon>
        <taxon>Dikarya</taxon>
        <taxon>Basidiomycota</taxon>
        <taxon>Agaricomycotina</taxon>
        <taxon>Agaricomycetes</taxon>
        <taxon>Agaricomycetidae</taxon>
        <taxon>Boletales</taxon>
        <taxon>Coniophorineae</taxon>
        <taxon>Hygrophoropsidaceae</taxon>
        <taxon>Hygrophoropsis</taxon>
    </lineage>
</organism>